<dbReference type="Pfam" id="PF00858">
    <property type="entry name" value="ASC"/>
    <property type="match status" value="1"/>
</dbReference>
<keyword evidence="4 11" id="KW-0812">Transmembrane</keyword>
<evidence type="ECO:0000256" key="12">
    <source>
        <dbReference type="SAM" id="MobiDB-lite"/>
    </source>
</evidence>
<dbReference type="GO" id="GO:0016020">
    <property type="term" value="C:membrane"/>
    <property type="evidence" value="ECO:0007669"/>
    <property type="project" value="UniProtKB-SubCell"/>
</dbReference>
<evidence type="ECO:0000256" key="4">
    <source>
        <dbReference type="ARBA" id="ARBA00022692"/>
    </source>
</evidence>
<keyword evidence="10 11" id="KW-0407">Ion channel</keyword>
<evidence type="ECO:0000256" key="8">
    <source>
        <dbReference type="ARBA" id="ARBA00023136"/>
    </source>
</evidence>
<dbReference type="Gene3D" id="1.10.287.770">
    <property type="entry name" value="YojJ-like"/>
    <property type="match status" value="1"/>
</dbReference>
<evidence type="ECO:0000256" key="7">
    <source>
        <dbReference type="ARBA" id="ARBA00023065"/>
    </source>
</evidence>
<keyword evidence="3 11" id="KW-0894">Sodium channel</keyword>
<keyword evidence="7 11" id="KW-0406">Ion transport</keyword>
<evidence type="ECO:0000256" key="5">
    <source>
        <dbReference type="ARBA" id="ARBA00022989"/>
    </source>
</evidence>
<sequence length="131" mass="14530">MSDSDEMFDILRDIKPYSFEPPAIKITDSIHCEELAAASANVDPEQQHMPPTHGPGQQTGPDCEYFPSPIPTDVISNLGGQLGLWIGMSLLSVFEYFELLGSLCLLGGRRLSNREMIPKTKDIESPRSRHT</sequence>
<keyword evidence="8" id="KW-0472">Membrane</keyword>
<evidence type="ECO:0000256" key="2">
    <source>
        <dbReference type="ARBA" id="ARBA00022448"/>
    </source>
</evidence>
<evidence type="ECO:0000313" key="14">
    <source>
        <dbReference type="Proteomes" id="UP001208570"/>
    </source>
</evidence>
<proteinExistence type="inferred from homology"/>
<evidence type="ECO:0000256" key="6">
    <source>
        <dbReference type="ARBA" id="ARBA00023053"/>
    </source>
</evidence>
<evidence type="ECO:0000256" key="3">
    <source>
        <dbReference type="ARBA" id="ARBA00022461"/>
    </source>
</evidence>
<keyword evidence="9 11" id="KW-0739">Sodium transport</keyword>
<keyword evidence="5" id="KW-1133">Transmembrane helix</keyword>
<evidence type="ECO:0000256" key="9">
    <source>
        <dbReference type="ARBA" id="ARBA00023201"/>
    </source>
</evidence>
<dbReference type="GO" id="GO:0005272">
    <property type="term" value="F:sodium channel activity"/>
    <property type="evidence" value="ECO:0007669"/>
    <property type="project" value="UniProtKB-KW"/>
</dbReference>
<feature type="region of interest" description="Disordered" evidence="12">
    <location>
        <begin position="42"/>
        <end position="63"/>
    </location>
</feature>
<name>A0AAD9NEG2_9ANNE</name>
<reference evidence="13" key="1">
    <citation type="journal article" date="2023" name="Mol. Biol. Evol.">
        <title>Third-Generation Sequencing Reveals the Adaptive Role of the Epigenome in Three Deep-Sea Polychaetes.</title>
        <authorList>
            <person name="Perez M."/>
            <person name="Aroh O."/>
            <person name="Sun Y."/>
            <person name="Lan Y."/>
            <person name="Juniper S.K."/>
            <person name="Young C.R."/>
            <person name="Angers B."/>
            <person name="Qian P.Y."/>
        </authorList>
    </citation>
    <scope>NUCLEOTIDE SEQUENCE</scope>
    <source>
        <strain evidence="13">P08H-3</strain>
    </source>
</reference>
<keyword evidence="6" id="KW-0915">Sodium</keyword>
<keyword evidence="2 11" id="KW-0813">Transport</keyword>
<gene>
    <name evidence="13" type="ORF">LSH36_32g01003</name>
</gene>
<comment type="subcellular location">
    <subcellularLocation>
        <location evidence="1">Membrane</location>
        <topology evidence="1">Multi-pass membrane protein</topology>
    </subcellularLocation>
</comment>
<comment type="caution">
    <text evidence="13">The sequence shown here is derived from an EMBL/GenBank/DDBJ whole genome shotgun (WGS) entry which is preliminary data.</text>
</comment>
<comment type="similarity">
    <text evidence="11">Belongs to the amiloride-sensitive sodium channel (TC 1.A.6) family.</text>
</comment>
<keyword evidence="14" id="KW-1185">Reference proteome</keyword>
<dbReference type="Proteomes" id="UP001208570">
    <property type="component" value="Unassembled WGS sequence"/>
</dbReference>
<dbReference type="EMBL" id="JAODUP010000032">
    <property type="protein sequence ID" value="KAK2167005.1"/>
    <property type="molecule type" value="Genomic_DNA"/>
</dbReference>
<evidence type="ECO:0000313" key="13">
    <source>
        <dbReference type="EMBL" id="KAK2167005.1"/>
    </source>
</evidence>
<organism evidence="13 14">
    <name type="scientific">Paralvinella palmiformis</name>
    <dbReference type="NCBI Taxonomy" id="53620"/>
    <lineage>
        <taxon>Eukaryota</taxon>
        <taxon>Metazoa</taxon>
        <taxon>Spiralia</taxon>
        <taxon>Lophotrochozoa</taxon>
        <taxon>Annelida</taxon>
        <taxon>Polychaeta</taxon>
        <taxon>Sedentaria</taxon>
        <taxon>Canalipalpata</taxon>
        <taxon>Terebellida</taxon>
        <taxon>Terebelliformia</taxon>
        <taxon>Alvinellidae</taxon>
        <taxon>Paralvinella</taxon>
    </lineage>
</organism>
<evidence type="ECO:0000256" key="10">
    <source>
        <dbReference type="ARBA" id="ARBA00023303"/>
    </source>
</evidence>
<accession>A0AAD9NEG2</accession>
<feature type="compositionally biased region" description="Low complexity" evidence="12">
    <location>
        <begin position="50"/>
        <end position="61"/>
    </location>
</feature>
<evidence type="ECO:0000256" key="1">
    <source>
        <dbReference type="ARBA" id="ARBA00004141"/>
    </source>
</evidence>
<evidence type="ECO:0000256" key="11">
    <source>
        <dbReference type="RuleBase" id="RU000679"/>
    </source>
</evidence>
<protein>
    <submittedName>
        <fullName evidence="13">Uncharacterized protein</fullName>
    </submittedName>
</protein>
<dbReference type="InterPro" id="IPR001873">
    <property type="entry name" value="ENaC"/>
</dbReference>
<dbReference type="AlphaFoldDB" id="A0AAD9NEG2"/>